<organism evidence="1 2">
    <name type="scientific">Pieris macdunnoughi</name>
    <dbReference type="NCBI Taxonomy" id="345717"/>
    <lineage>
        <taxon>Eukaryota</taxon>
        <taxon>Metazoa</taxon>
        <taxon>Ecdysozoa</taxon>
        <taxon>Arthropoda</taxon>
        <taxon>Hexapoda</taxon>
        <taxon>Insecta</taxon>
        <taxon>Pterygota</taxon>
        <taxon>Neoptera</taxon>
        <taxon>Endopterygota</taxon>
        <taxon>Lepidoptera</taxon>
        <taxon>Glossata</taxon>
        <taxon>Ditrysia</taxon>
        <taxon>Papilionoidea</taxon>
        <taxon>Pieridae</taxon>
        <taxon>Pierinae</taxon>
        <taxon>Pieris</taxon>
    </lineage>
</organism>
<name>A0A821NYF3_9NEOP</name>
<dbReference type="Proteomes" id="UP000663880">
    <property type="component" value="Unassembled WGS sequence"/>
</dbReference>
<gene>
    <name evidence="1" type="ORF">PMACD_LOCUS3131</name>
</gene>
<dbReference type="AlphaFoldDB" id="A0A821NYF3"/>
<sequence>MELFDSLGWLVKERRNVDASNRKVLQSSSTVEVELKWPIKEGETFKKYHEYNVEVVRKDGLLLVRDLAAEVKNHMDFKINAVKSTKPFFDIKLVQEQLQTTTTCDTVCIALEGAPPNSRGMPQGAQCQGCGGGLGRLSLHLPTLMLPSANCKTPAAWRRLVTDRIGSYSMRTEMGSNIESKF</sequence>
<evidence type="ECO:0000313" key="1">
    <source>
        <dbReference type="EMBL" id="CAF4795512.1"/>
    </source>
</evidence>
<proteinExistence type="predicted"/>
<dbReference type="OrthoDB" id="6929620at2759"/>
<reference evidence="1" key="1">
    <citation type="submission" date="2021-02" db="EMBL/GenBank/DDBJ databases">
        <authorList>
            <person name="Steward A R."/>
        </authorList>
    </citation>
    <scope>NUCLEOTIDE SEQUENCE</scope>
</reference>
<comment type="caution">
    <text evidence="1">The sequence shown here is derived from an EMBL/GenBank/DDBJ whole genome shotgun (WGS) entry which is preliminary data.</text>
</comment>
<protein>
    <submittedName>
        <fullName evidence="1">Uncharacterized protein</fullName>
    </submittedName>
</protein>
<dbReference type="EMBL" id="CAJOBZ010000005">
    <property type="protein sequence ID" value="CAF4795512.1"/>
    <property type="molecule type" value="Genomic_DNA"/>
</dbReference>
<keyword evidence="2" id="KW-1185">Reference proteome</keyword>
<evidence type="ECO:0000313" key="2">
    <source>
        <dbReference type="Proteomes" id="UP000663880"/>
    </source>
</evidence>
<accession>A0A821NYF3</accession>